<dbReference type="GO" id="GO:0016787">
    <property type="term" value="F:hydrolase activity"/>
    <property type="evidence" value="ECO:0007669"/>
    <property type="project" value="UniProtKB-UniRule"/>
</dbReference>
<evidence type="ECO:0000256" key="1">
    <source>
        <dbReference type="ARBA" id="ARBA00022801"/>
    </source>
</evidence>
<comment type="caution">
    <text evidence="6">The sequence shown here is derived from an EMBL/GenBank/DDBJ whole genome shotgun (WGS) entry which is preliminary data.</text>
</comment>
<dbReference type="InterPro" id="IPR050301">
    <property type="entry name" value="NTE"/>
</dbReference>
<dbReference type="SUPFAM" id="SSF52151">
    <property type="entry name" value="FabD/lysophospholipase-like"/>
    <property type="match status" value="1"/>
</dbReference>
<sequence length="321" mass="35734">MRRMISQPVEKSHPESPSGRIDFQFRGLLYSLWRLGRIPLRRPGRMGKVTLVLSGGGLRGLAHIGVLKAMHAIGIPVHEYIGTSMGSLICALAAGGLGLKDLEQLALSLKSSDILDINPFDLVRRGIRVSSLHRGERLHQYINRIIPIDSFKLLERPLLVNSVDLDRGEEVYFGSEGRDHIPIHDAVYASCAIPGIFPPLKFEDSYYVDGGVGTNLPVHVAHQRKADLIIAVNLGLPPLEHAGQPVAEGGMINIILQSTGIMMRRILQLQLREYYEYPLILIEPRATSRRTFDFEETDRSIRAGERAALNVLRDHPLLSLI</sequence>
<dbReference type="PANTHER" id="PTHR14226">
    <property type="entry name" value="NEUROPATHY TARGET ESTERASE/SWISS CHEESE D.MELANOGASTER"/>
    <property type="match status" value="1"/>
</dbReference>
<feature type="short sequence motif" description="GXSXG" evidence="4">
    <location>
        <begin position="82"/>
        <end position="86"/>
    </location>
</feature>
<feature type="active site" description="Proton acceptor" evidence="4">
    <location>
        <position position="209"/>
    </location>
</feature>
<evidence type="ECO:0000256" key="2">
    <source>
        <dbReference type="ARBA" id="ARBA00022963"/>
    </source>
</evidence>
<evidence type="ECO:0000313" key="7">
    <source>
        <dbReference type="Proteomes" id="UP000265882"/>
    </source>
</evidence>
<feature type="active site" description="Nucleophile" evidence="4">
    <location>
        <position position="84"/>
    </location>
</feature>
<dbReference type="GO" id="GO:0016042">
    <property type="term" value="P:lipid catabolic process"/>
    <property type="evidence" value="ECO:0007669"/>
    <property type="project" value="UniProtKB-UniRule"/>
</dbReference>
<evidence type="ECO:0000313" key="6">
    <source>
        <dbReference type="EMBL" id="RJP18919.1"/>
    </source>
</evidence>
<accession>A0A3A4NI22</accession>
<reference evidence="6 7" key="1">
    <citation type="journal article" date="2017" name="ISME J.">
        <title>Energy and carbon metabolisms in a deep terrestrial subsurface fluid microbial community.</title>
        <authorList>
            <person name="Momper L."/>
            <person name="Jungbluth S.P."/>
            <person name="Lee M.D."/>
            <person name="Amend J.P."/>
        </authorList>
    </citation>
    <scope>NUCLEOTIDE SEQUENCE [LARGE SCALE GENOMIC DNA]</scope>
    <source>
        <strain evidence="6">SURF_5</strain>
    </source>
</reference>
<feature type="short sequence motif" description="GXGXXG" evidence="4">
    <location>
        <begin position="55"/>
        <end position="60"/>
    </location>
</feature>
<dbReference type="Proteomes" id="UP000265882">
    <property type="component" value="Unassembled WGS sequence"/>
</dbReference>
<organism evidence="6 7">
    <name type="scientific">Abyssobacteria bacterium (strain SURF_5)</name>
    <dbReference type="NCBI Taxonomy" id="2093360"/>
    <lineage>
        <taxon>Bacteria</taxon>
        <taxon>Pseudomonadati</taxon>
        <taxon>Candidatus Hydrogenedentota</taxon>
        <taxon>Candidatus Abyssobacteria</taxon>
    </lineage>
</organism>
<evidence type="ECO:0000256" key="3">
    <source>
        <dbReference type="ARBA" id="ARBA00023098"/>
    </source>
</evidence>
<feature type="domain" description="PNPLA" evidence="5">
    <location>
        <begin position="51"/>
        <end position="222"/>
    </location>
</feature>
<keyword evidence="1 4" id="KW-0378">Hydrolase</keyword>
<dbReference type="AlphaFoldDB" id="A0A3A4NI22"/>
<evidence type="ECO:0000259" key="5">
    <source>
        <dbReference type="PROSITE" id="PS51635"/>
    </source>
</evidence>
<name>A0A3A4NI22_ABYX5</name>
<dbReference type="Gene3D" id="3.40.1090.10">
    <property type="entry name" value="Cytosolic phospholipase A2 catalytic domain"/>
    <property type="match status" value="2"/>
</dbReference>
<proteinExistence type="predicted"/>
<feature type="short sequence motif" description="DGA/G" evidence="4">
    <location>
        <begin position="209"/>
        <end position="211"/>
    </location>
</feature>
<dbReference type="PROSITE" id="PS51635">
    <property type="entry name" value="PNPLA"/>
    <property type="match status" value="1"/>
</dbReference>
<gene>
    <name evidence="6" type="ORF">C4520_13665</name>
</gene>
<dbReference type="PANTHER" id="PTHR14226:SF29">
    <property type="entry name" value="NEUROPATHY TARGET ESTERASE SWS"/>
    <property type="match status" value="1"/>
</dbReference>
<dbReference type="Pfam" id="PF01734">
    <property type="entry name" value="Patatin"/>
    <property type="match status" value="1"/>
</dbReference>
<dbReference type="EMBL" id="QZKU01000095">
    <property type="protein sequence ID" value="RJP18919.1"/>
    <property type="molecule type" value="Genomic_DNA"/>
</dbReference>
<dbReference type="InterPro" id="IPR016035">
    <property type="entry name" value="Acyl_Trfase/lysoPLipase"/>
</dbReference>
<evidence type="ECO:0000256" key="4">
    <source>
        <dbReference type="PROSITE-ProRule" id="PRU01161"/>
    </source>
</evidence>
<keyword evidence="2 4" id="KW-0442">Lipid degradation</keyword>
<keyword evidence="3 4" id="KW-0443">Lipid metabolism</keyword>
<dbReference type="InterPro" id="IPR002641">
    <property type="entry name" value="PNPLA_dom"/>
</dbReference>
<protein>
    <recommendedName>
        <fullName evidence="5">PNPLA domain-containing protein</fullName>
    </recommendedName>
</protein>